<dbReference type="Pfam" id="PF13886">
    <property type="entry name" value="TM7S3_TM198"/>
    <property type="match status" value="1"/>
</dbReference>
<keyword evidence="4 7" id="KW-1133">Transmembrane helix</keyword>
<keyword evidence="3 7" id="KW-0812">Transmembrane</keyword>
<dbReference type="GO" id="GO:0005886">
    <property type="term" value="C:plasma membrane"/>
    <property type="evidence" value="ECO:0007669"/>
    <property type="project" value="TreeGrafter"/>
</dbReference>
<comment type="caution">
    <text evidence="10">The sequence shown here is derived from an EMBL/GenBank/DDBJ whole genome shotgun (WGS) entry which is preliminary data.</text>
</comment>
<evidence type="ECO:0000256" key="7">
    <source>
        <dbReference type="SAM" id="Phobius"/>
    </source>
</evidence>
<dbReference type="PANTHER" id="PTHR31247">
    <property type="entry name" value="TRANSMEMBRANE PROTEIN 198 FAMILY MEMBER"/>
    <property type="match status" value="1"/>
</dbReference>
<dbReference type="EMBL" id="RBNJ01002037">
    <property type="protein sequence ID" value="RUS32464.1"/>
    <property type="molecule type" value="Genomic_DNA"/>
</dbReference>
<feature type="transmembrane region" description="Helical" evidence="7">
    <location>
        <begin position="151"/>
        <end position="172"/>
    </location>
</feature>
<feature type="transmembrane region" description="Helical" evidence="7">
    <location>
        <begin position="206"/>
        <end position="228"/>
    </location>
</feature>
<keyword evidence="11" id="KW-1185">Reference proteome</keyword>
<evidence type="ECO:0000313" key="11">
    <source>
        <dbReference type="Proteomes" id="UP000274822"/>
    </source>
</evidence>
<dbReference type="InterPro" id="IPR025256">
    <property type="entry name" value="TM7S3/TM198-like_dom"/>
</dbReference>
<comment type="similarity">
    <text evidence="2">Belongs to the TMEM198 family.</text>
</comment>
<protein>
    <recommendedName>
        <fullName evidence="6">Transmembrane protein 198</fullName>
    </recommendedName>
</protein>
<evidence type="ECO:0000259" key="9">
    <source>
        <dbReference type="Pfam" id="PF13886"/>
    </source>
</evidence>
<feature type="transmembrane region" description="Helical" evidence="7">
    <location>
        <begin position="126"/>
        <end position="144"/>
    </location>
</feature>
<evidence type="ECO:0000256" key="4">
    <source>
        <dbReference type="ARBA" id="ARBA00022989"/>
    </source>
</evidence>
<feature type="domain" description="TM7S3/TM198-like" evidence="9">
    <location>
        <begin position="73"/>
        <end position="269"/>
    </location>
</feature>
<feature type="transmembrane region" description="Helical" evidence="7">
    <location>
        <begin position="178"/>
        <end position="199"/>
    </location>
</feature>
<name>A0A433QRN9_9FUNG</name>
<evidence type="ECO:0000256" key="5">
    <source>
        <dbReference type="ARBA" id="ARBA00023136"/>
    </source>
</evidence>
<comment type="subcellular location">
    <subcellularLocation>
        <location evidence="1">Membrane</location>
        <topology evidence="1">Multi-pass membrane protein</topology>
    </subcellularLocation>
</comment>
<dbReference type="InterPro" id="IPR040236">
    <property type="entry name" value="TMEM198"/>
</dbReference>
<feature type="signal peptide" evidence="8">
    <location>
        <begin position="1"/>
        <end position="37"/>
    </location>
</feature>
<feature type="transmembrane region" description="Helical" evidence="7">
    <location>
        <begin position="93"/>
        <end position="114"/>
    </location>
</feature>
<feature type="chain" id="PRO_5019333441" description="Transmembrane protein 198" evidence="8">
    <location>
        <begin position="38"/>
        <end position="312"/>
    </location>
</feature>
<proteinExistence type="inferred from homology"/>
<feature type="transmembrane region" description="Helical" evidence="7">
    <location>
        <begin position="248"/>
        <end position="269"/>
    </location>
</feature>
<evidence type="ECO:0000256" key="1">
    <source>
        <dbReference type="ARBA" id="ARBA00004141"/>
    </source>
</evidence>
<evidence type="ECO:0000256" key="3">
    <source>
        <dbReference type="ARBA" id="ARBA00022692"/>
    </source>
</evidence>
<evidence type="ECO:0000256" key="8">
    <source>
        <dbReference type="SAM" id="SignalP"/>
    </source>
</evidence>
<organism evidence="10 11">
    <name type="scientific">Jimgerdemannia flammicorona</name>
    <dbReference type="NCBI Taxonomy" id="994334"/>
    <lineage>
        <taxon>Eukaryota</taxon>
        <taxon>Fungi</taxon>
        <taxon>Fungi incertae sedis</taxon>
        <taxon>Mucoromycota</taxon>
        <taxon>Mucoromycotina</taxon>
        <taxon>Endogonomycetes</taxon>
        <taxon>Endogonales</taxon>
        <taxon>Endogonaceae</taxon>
        <taxon>Jimgerdemannia</taxon>
    </lineage>
</organism>
<gene>
    <name evidence="10" type="ORF">BC938DRAFT_475338</name>
</gene>
<reference evidence="10 11" key="1">
    <citation type="journal article" date="2018" name="New Phytol.">
        <title>Phylogenomics of Endogonaceae and evolution of mycorrhizas within Mucoromycota.</title>
        <authorList>
            <person name="Chang Y."/>
            <person name="Desiro A."/>
            <person name="Na H."/>
            <person name="Sandor L."/>
            <person name="Lipzen A."/>
            <person name="Clum A."/>
            <person name="Barry K."/>
            <person name="Grigoriev I.V."/>
            <person name="Martin F.M."/>
            <person name="Stajich J.E."/>
            <person name="Smith M.E."/>
            <person name="Bonito G."/>
            <person name="Spatafora J.W."/>
        </authorList>
    </citation>
    <scope>NUCLEOTIDE SEQUENCE [LARGE SCALE GENOMIC DNA]</scope>
    <source>
        <strain evidence="10 11">AD002</strain>
    </source>
</reference>
<keyword evidence="8" id="KW-0732">Signal</keyword>
<dbReference type="PANTHER" id="PTHR31247:SF5">
    <property type="entry name" value="DUF4203 DOMAIN-CONTAINING PROTEIN"/>
    <property type="match status" value="1"/>
</dbReference>
<evidence type="ECO:0000256" key="2">
    <source>
        <dbReference type="ARBA" id="ARBA00006244"/>
    </source>
</evidence>
<evidence type="ECO:0000256" key="6">
    <source>
        <dbReference type="ARBA" id="ARBA00049737"/>
    </source>
</evidence>
<keyword evidence="5 7" id="KW-0472">Membrane</keyword>
<dbReference type="AlphaFoldDB" id="A0A433QRN9"/>
<feature type="transmembrane region" description="Helical" evidence="7">
    <location>
        <begin position="65"/>
        <end position="86"/>
    </location>
</feature>
<evidence type="ECO:0000313" key="10">
    <source>
        <dbReference type="EMBL" id="RUS32464.1"/>
    </source>
</evidence>
<sequence length="312" mass="34884">MVSSTHVPTSMEIRKNLTALFFLLALLFALLLPTVSASPVGLEKRQGAANSTGTITVPDNDGYQLTVHLIVLGVVLIVTGLIYTFAGYRFFRVTMFLAGFYFFANLAWIILSNVEPTDGYGAFRDTVYLVVSLGIGLIGGLFFVCCYHIGIYFLAAIGGYVLGLWILSWSTGGVIHETWGRIILLVGLIIVCVALVIFFERFVIIVLTSVIGAWTVILGLDMFIHTGFAEEVQQFLNRNHQTETQITWKVQAMLAGVAALAIVGIIVQFKVHPRQERWSRTYARKKPEEQEAEQIIEAPAEPEKRKKWFWIF</sequence>
<accession>A0A433QRN9</accession>
<dbReference type="Proteomes" id="UP000274822">
    <property type="component" value="Unassembled WGS sequence"/>
</dbReference>